<dbReference type="EMBL" id="NNRK01000025">
    <property type="protein sequence ID" value="OYR15533.1"/>
    <property type="molecule type" value="Genomic_DNA"/>
</dbReference>
<dbReference type="Proteomes" id="UP000216345">
    <property type="component" value="Unassembled WGS sequence"/>
</dbReference>
<sequence>MATRKGASALNNIVVFQQREAVRDEGGGTSQDWVDKFETAARLQPRLGSETDIAARTQGIQPYTLVVRSEPRTRGVTPSWRARNKRTGVFYEIQSCANPDEVNQYIEMRVVLQGGG</sequence>
<protein>
    <submittedName>
        <fullName evidence="1">Phage head-tail joining family protein</fullName>
    </submittedName>
</protein>
<dbReference type="InterPro" id="IPR038666">
    <property type="entry name" value="SSP1_head-tail_sf"/>
</dbReference>
<evidence type="ECO:0000313" key="1">
    <source>
        <dbReference type="EMBL" id="OYR15533.1"/>
    </source>
</evidence>
<dbReference type="InterPro" id="IPR008767">
    <property type="entry name" value="Phage_SPP1_head-tail_adaptor"/>
</dbReference>
<evidence type="ECO:0000313" key="2">
    <source>
        <dbReference type="Proteomes" id="UP000216345"/>
    </source>
</evidence>
<dbReference type="Pfam" id="PF05521">
    <property type="entry name" value="Phage_HCP"/>
    <property type="match status" value="1"/>
</dbReference>
<name>A0A256FL10_9HYPH</name>
<comment type="caution">
    <text evidence="1">The sequence shown here is derived from an EMBL/GenBank/DDBJ whole genome shotgun (WGS) entry which is preliminary data.</text>
</comment>
<dbReference type="OrthoDB" id="7997871at2"/>
<dbReference type="RefSeq" id="WP_094576293.1">
    <property type="nucleotide sequence ID" value="NZ_JBHEEL010000009.1"/>
</dbReference>
<gene>
    <name evidence="1" type="ORF">CEV32_4809</name>
</gene>
<accession>A0A256FL10</accession>
<reference evidence="1 2" key="1">
    <citation type="submission" date="2017-07" db="EMBL/GenBank/DDBJ databases">
        <title>Phylogenetic study on the rhizospheric bacterium Ochrobactrum sp. A44.</title>
        <authorList>
            <person name="Krzyzanowska D.M."/>
            <person name="Ossowicki A."/>
            <person name="Rajewska M."/>
            <person name="Maciag T."/>
            <person name="Kaczynski Z."/>
            <person name="Czerwicka M."/>
            <person name="Jafra S."/>
        </authorList>
    </citation>
    <scope>NUCLEOTIDE SEQUENCE [LARGE SCALE GENOMIC DNA]</scope>
    <source>
        <strain evidence="1 2">PR17</strain>
    </source>
</reference>
<keyword evidence="2" id="KW-1185">Reference proteome</keyword>
<dbReference type="AlphaFoldDB" id="A0A256FL10"/>
<dbReference type="Gene3D" id="2.40.10.270">
    <property type="entry name" value="Bacteriophage SPP1 head-tail adaptor protein"/>
    <property type="match status" value="1"/>
</dbReference>
<proteinExistence type="predicted"/>
<organism evidence="1 2">
    <name type="scientific">Brucella rhizosphaerae</name>
    <dbReference type="NCBI Taxonomy" id="571254"/>
    <lineage>
        <taxon>Bacteria</taxon>
        <taxon>Pseudomonadati</taxon>
        <taxon>Pseudomonadota</taxon>
        <taxon>Alphaproteobacteria</taxon>
        <taxon>Hyphomicrobiales</taxon>
        <taxon>Brucellaceae</taxon>
        <taxon>Brucella/Ochrobactrum group</taxon>
        <taxon>Brucella</taxon>
    </lineage>
</organism>